<protein>
    <submittedName>
        <fullName evidence="7">Deoxyribonucleoside regulator</fullName>
    </submittedName>
</protein>
<dbReference type="Pfam" id="PF04198">
    <property type="entry name" value="Sugar-bind"/>
    <property type="match status" value="1"/>
</dbReference>
<dbReference type="OrthoDB" id="58802at2"/>
<keyword evidence="3" id="KW-0238">DNA-binding</keyword>
<evidence type="ECO:0000259" key="5">
    <source>
        <dbReference type="Pfam" id="PF04198"/>
    </source>
</evidence>
<organism evidence="7 8">
    <name type="scientific">Alkalibaculum bacchi</name>
    <dbReference type="NCBI Taxonomy" id="645887"/>
    <lineage>
        <taxon>Bacteria</taxon>
        <taxon>Bacillati</taxon>
        <taxon>Bacillota</taxon>
        <taxon>Clostridia</taxon>
        <taxon>Eubacteriales</taxon>
        <taxon>Eubacteriaceae</taxon>
        <taxon>Alkalibaculum</taxon>
    </lineage>
</organism>
<dbReference type="SUPFAM" id="SSF100950">
    <property type="entry name" value="NagB/RpiA/CoA transferase-like"/>
    <property type="match status" value="1"/>
</dbReference>
<dbReference type="EMBL" id="QNRX01000001">
    <property type="protein sequence ID" value="RBP70203.1"/>
    <property type="molecule type" value="Genomic_DNA"/>
</dbReference>
<evidence type="ECO:0000259" key="6">
    <source>
        <dbReference type="Pfam" id="PF04545"/>
    </source>
</evidence>
<keyword evidence="2" id="KW-0805">Transcription regulation</keyword>
<evidence type="ECO:0000256" key="3">
    <source>
        <dbReference type="ARBA" id="ARBA00023125"/>
    </source>
</evidence>
<dbReference type="Pfam" id="PF04545">
    <property type="entry name" value="Sigma70_r4"/>
    <property type="match status" value="1"/>
</dbReference>
<dbReference type="GO" id="GO:0003700">
    <property type="term" value="F:DNA-binding transcription factor activity"/>
    <property type="evidence" value="ECO:0007669"/>
    <property type="project" value="InterPro"/>
</dbReference>
<evidence type="ECO:0000313" key="8">
    <source>
        <dbReference type="Proteomes" id="UP000253490"/>
    </source>
</evidence>
<evidence type="ECO:0000256" key="4">
    <source>
        <dbReference type="ARBA" id="ARBA00023163"/>
    </source>
</evidence>
<dbReference type="PANTHER" id="PTHR34294:SF1">
    <property type="entry name" value="TRANSCRIPTIONAL REGULATOR LSRR"/>
    <property type="match status" value="1"/>
</dbReference>
<keyword evidence="8" id="KW-1185">Reference proteome</keyword>
<dbReference type="GO" id="GO:0003677">
    <property type="term" value="F:DNA binding"/>
    <property type="evidence" value="ECO:0007669"/>
    <property type="project" value="UniProtKB-KW"/>
</dbReference>
<comment type="similarity">
    <text evidence="1">Belongs to the SorC transcriptional regulatory family.</text>
</comment>
<dbReference type="Gene3D" id="1.10.10.10">
    <property type="entry name" value="Winged helix-like DNA-binding domain superfamily/Winged helix DNA-binding domain"/>
    <property type="match status" value="1"/>
</dbReference>
<comment type="caution">
    <text evidence="7">The sequence shown here is derived from an EMBL/GenBank/DDBJ whole genome shotgun (WGS) entry which is preliminary data.</text>
</comment>
<dbReference type="InterPro" id="IPR037171">
    <property type="entry name" value="NagB/RpiA_transferase-like"/>
</dbReference>
<dbReference type="GO" id="GO:0006352">
    <property type="term" value="P:DNA-templated transcription initiation"/>
    <property type="evidence" value="ECO:0007669"/>
    <property type="project" value="InterPro"/>
</dbReference>
<dbReference type="InterPro" id="IPR007324">
    <property type="entry name" value="Sugar-bd_dom_put"/>
</dbReference>
<evidence type="ECO:0000256" key="1">
    <source>
        <dbReference type="ARBA" id="ARBA00010466"/>
    </source>
</evidence>
<dbReference type="SUPFAM" id="SSF88659">
    <property type="entry name" value="Sigma3 and sigma4 domains of RNA polymerase sigma factors"/>
    <property type="match status" value="1"/>
</dbReference>
<dbReference type="InterPro" id="IPR051054">
    <property type="entry name" value="SorC_transcr_regulators"/>
</dbReference>
<evidence type="ECO:0000313" key="7">
    <source>
        <dbReference type="EMBL" id="RBP70203.1"/>
    </source>
</evidence>
<dbReference type="Gene3D" id="3.40.50.1360">
    <property type="match status" value="1"/>
</dbReference>
<dbReference type="GO" id="GO:0030246">
    <property type="term" value="F:carbohydrate binding"/>
    <property type="evidence" value="ECO:0007669"/>
    <property type="project" value="InterPro"/>
</dbReference>
<dbReference type="InterPro" id="IPR013324">
    <property type="entry name" value="RNA_pol_sigma_r3/r4-like"/>
</dbReference>
<gene>
    <name evidence="7" type="ORF">DES36_101262</name>
</gene>
<proteinExistence type="inferred from homology"/>
<dbReference type="InterPro" id="IPR036388">
    <property type="entry name" value="WH-like_DNA-bd_sf"/>
</dbReference>
<name>A0A366IFR3_9FIRM</name>
<accession>A0A366IFR3</accession>
<reference evidence="7 8" key="1">
    <citation type="submission" date="2018-06" db="EMBL/GenBank/DDBJ databases">
        <title>Genomic Encyclopedia of Type Strains, Phase IV (KMG-IV): sequencing the most valuable type-strain genomes for metagenomic binning, comparative biology and taxonomic classification.</title>
        <authorList>
            <person name="Goeker M."/>
        </authorList>
    </citation>
    <scope>NUCLEOTIDE SEQUENCE [LARGE SCALE GENOMIC DNA]</scope>
    <source>
        <strain evidence="7 8">DSM 22112</strain>
    </source>
</reference>
<dbReference type="InterPro" id="IPR007630">
    <property type="entry name" value="RNA_pol_sigma70_r4"/>
</dbReference>
<sequence>MDYSKSLLIKVAEYYYNEDLNQQQIAKRLNISRVKVSRLLTEARNKGIVKIEIVYPKDNCIELERQLEEKYHLEEVVIISSSSNSPDSIHMEVTNTAAQFIEEKVNPKDIIGIAWGRTLKRVSDRISEVNKEVEIVQLLGNIGSSEYSGDVIVRNIAKSFQGSIYLLPAPAIVDNIKIKEAIKSDGQISSILDMQKQCSLAIVGIGQVSENSTLVVSNYLKKEDLERLKSDGAVGEVVGRFVDENGQICKTSVNDRVLGIEIDSLKEIPCVVAIASGEEKGKSIKAVLKTGSIDVLITDENTAQNILKLE</sequence>
<evidence type="ECO:0000256" key="2">
    <source>
        <dbReference type="ARBA" id="ARBA00023015"/>
    </source>
</evidence>
<dbReference type="PANTHER" id="PTHR34294">
    <property type="entry name" value="TRANSCRIPTIONAL REGULATOR-RELATED"/>
    <property type="match status" value="1"/>
</dbReference>
<keyword evidence="4" id="KW-0804">Transcription</keyword>
<feature type="domain" description="Sugar-binding" evidence="5">
    <location>
        <begin position="58"/>
        <end position="308"/>
    </location>
</feature>
<dbReference type="AlphaFoldDB" id="A0A366IFR3"/>
<dbReference type="Proteomes" id="UP000253490">
    <property type="component" value="Unassembled WGS sequence"/>
</dbReference>
<dbReference type="RefSeq" id="WP_113919410.1">
    <property type="nucleotide sequence ID" value="NZ_QNRX01000001.1"/>
</dbReference>
<feature type="domain" description="RNA polymerase sigma-70 region 4" evidence="6">
    <location>
        <begin position="13"/>
        <end position="46"/>
    </location>
</feature>